<feature type="transmembrane region" description="Helical" evidence="5">
    <location>
        <begin position="98"/>
        <end position="122"/>
    </location>
</feature>
<organism evidence="7 8">
    <name type="scientific">Sphaerisporangium corydalis</name>
    <dbReference type="NCBI Taxonomy" id="1441875"/>
    <lineage>
        <taxon>Bacteria</taxon>
        <taxon>Bacillati</taxon>
        <taxon>Actinomycetota</taxon>
        <taxon>Actinomycetes</taxon>
        <taxon>Streptosporangiales</taxon>
        <taxon>Streptosporangiaceae</taxon>
        <taxon>Sphaerisporangium</taxon>
    </lineage>
</organism>
<protein>
    <submittedName>
        <fullName evidence="7">MFS transporter</fullName>
    </submittedName>
</protein>
<evidence type="ECO:0000256" key="2">
    <source>
        <dbReference type="ARBA" id="ARBA00022692"/>
    </source>
</evidence>
<dbReference type="Gene3D" id="1.20.1250.20">
    <property type="entry name" value="MFS general substrate transporter like domains"/>
    <property type="match status" value="1"/>
</dbReference>
<keyword evidence="3 5" id="KW-1133">Transmembrane helix</keyword>
<evidence type="ECO:0000256" key="5">
    <source>
        <dbReference type="SAM" id="Phobius"/>
    </source>
</evidence>
<feature type="transmembrane region" description="Helical" evidence="5">
    <location>
        <begin position="165"/>
        <end position="186"/>
    </location>
</feature>
<feature type="transmembrane region" description="Helical" evidence="5">
    <location>
        <begin position="277"/>
        <end position="295"/>
    </location>
</feature>
<feature type="transmembrane region" description="Helical" evidence="5">
    <location>
        <begin position="134"/>
        <end position="153"/>
    </location>
</feature>
<dbReference type="InterPro" id="IPR036259">
    <property type="entry name" value="MFS_trans_sf"/>
</dbReference>
<dbReference type="InterPro" id="IPR020846">
    <property type="entry name" value="MFS_dom"/>
</dbReference>
<dbReference type="Proteomes" id="UP001595891">
    <property type="component" value="Unassembled WGS sequence"/>
</dbReference>
<evidence type="ECO:0000259" key="6">
    <source>
        <dbReference type="PROSITE" id="PS50850"/>
    </source>
</evidence>
<feature type="transmembrane region" description="Helical" evidence="5">
    <location>
        <begin position="45"/>
        <end position="66"/>
    </location>
</feature>
<dbReference type="InterPro" id="IPR052714">
    <property type="entry name" value="MFS_Exporter"/>
</dbReference>
<evidence type="ECO:0000256" key="3">
    <source>
        <dbReference type="ARBA" id="ARBA00022989"/>
    </source>
</evidence>
<dbReference type="RefSeq" id="WP_262844846.1">
    <property type="nucleotide sequence ID" value="NZ_JANZYP010000033.1"/>
</dbReference>
<evidence type="ECO:0000256" key="1">
    <source>
        <dbReference type="ARBA" id="ARBA00004651"/>
    </source>
</evidence>
<accession>A0ABV9ESM1</accession>
<keyword evidence="2 5" id="KW-0812">Transmembrane</keyword>
<dbReference type="Pfam" id="PF07690">
    <property type="entry name" value="MFS_1"/>
    <property type="match status" value="1"/>
</dbReference>
<dbReference type="InterPro" id="IPR011701">
    <property type="entry name" value="MFS"/>
</dbReference>
<feature type="transmembrane region" description="Helical" evidence="5">
    <location>
        <begin position="301"/>
        <end position="325"/>
    </location>
</feature>
<evidence type="ECO:0000313" key="8">
    <source>
        <dbReference type="Proteomes" id="UP001595891"/>
    </source>
</evidence>
<dbReference type="SUPFAM" id="SSF103473">
    <property type="entry name" value="MFS general substrate transporter"/>
    <property type="match status" value="1"/>
</dbReference>
<dbReference type="PROSITE" id="PS50850">
    <property type="entry name" value="MFS"/>
    <property type="match status" value="1"/>
</dbReference>
<feature type="transmembrane region" description="Helical" evidence="5">
    <location>
        <begin position="364"/>
        <end position="382"/>
    </location>
</feature>
<gene>
    <name evidence="7" type="ORF">ACFO8L_35095</name>
</gene>
<feature type="transmembrane region" description="Helical" evidence="5">
    <location>
        <begin position="247"/>
        <end position="265"/>
    </location>
</feature>
<reference evidence="8" key="1">
    <citation type="journal article" date="2019" name="Int. J. Syst. Evol. Microbiol.">
        <title>The Global Catalogue of Microorganisms (GCM) 10K type strain sequencing project: providing services to taxonomists for standard genome sequencing and annotation.</title>
        <authorList>
            <consortium name="The Broad Institute Genomics Platform"/>
            <consortium name="The Broad Institute Genome Sequencing Center for Infectious Disease"/>
            <person name="Wu L."/>
            <person name="Ma J."/>
        </authorList>
    </citation>
    <scope>NUCLEOTIDE SEQUENCE [LARGE SCALE GENOMIC DNA]</scope>
    <source>
        <strain evidence="8">CCUG 49560</strain>
    </source>
</reference>
<dbReference type="PANTHER" id="PTHR23531">
    <property type="entry name" value="QUINOLENE RESISTANCE PROTEIN NORA"/>
    <property type="match status" value="1"/>
</dbReference>
<feature type="transmembrane region" description="Helical" evidence="5">
    <location>
        <begin position="73"/>
        <end position="92"/>
    </location>
</feature>
<proteinExistence type="predicted"/>
<dbReference type="PANTHER" id="PTHR23531:SF1">
    <property type="entry name" value="QUINOLENE RESISTANCE PROTEIN NORA"/>
    <property type="match status" value="1"/>
</dbReference>
<sequence>MKRGIDRLTLLGLLGGTLGVSTSFGMLLLLPLFLKERLHGDEADFGLISAAGTVTAAIAIGILIRYPRRFPPHYLLGFASAAYALAALGVSFANSMSWPLIVLGMVLGTTWAVAYTTAPMVVSDLSDDVSRSKYIGYATGMVQVGFGLGPVVGDLLLRMGMDFAGIFRVAALISIVSAFMVLPLHLRSPELRPARVRVAEPPLIPALLAIARSRAVGPLVIVLLCACLFTTMNSFQTTYAAEERLSFNVFYIAYTLSVIITRFVLVRAFRDPSSPLVLAGASAGLVAAVLLFLVVGGNPLLYGVASVALGVTYGLTLPAVQAGAVNASAEEYRPRMLPLVGLMFEVAILAFPLAAGAIISSSGYTVLFLVLLGFAVAIAALGGREALVARAPAPAADAGSALPQTTS</sequence>
<feature type="transmembrane region" description="Helical" evidence="5">
    <location>
        <begin position="12"/>
        <end position="33"/>
    </location>
</feature>
<feature type="transmembrane region" description="Helical" evidence="5">
    <location>
        <begin position="337"/>
        <end position="358"/>
    </location>
</feature>
<evidence type="ECO:0000313" key="7">
    <source>
        <dbReference type="EMBL" id="MFC4591365.1"/>
    </source>
</evidence>
<comment type="caution">
    <text evidence="7">The sequence shown here is derived from an EMBL/GenBank/DDBJ whole genome shotgun (WGS) entry which is preliminary data.</text>
</comment>
<feature type="transmembrane region" description="Helical" evidence="5">
    <location>
        <begin position="215"/>
        <end position="235"/>
    </location>
</feature>
<keyword evidence="8" id="KW-1185">Reference proteome</keyword>
<keyword evidence="4 5" id="KW-0472">Membrane</keyword>
<name>A0ABV9ESM1_9ACTN</name>
<dbReference type="EMBL" id="JBHSFN010000032">
    <property type="protein sequence ID" value="MFC4591365.1"/>
    <property type="molecule type" value="Genomic_DNA"/>
</dbReference>
<feature type="domain" description="Major facilitator superfamily (MFS) profile" evidence="6">
    <location>
        <begin position="1"/>
        <end position="390"/>
    </location>
</feature>
<comment type="subcellular location">
    <subcellularLocation>
        <location evidence="1">Cell membrane</location>
        <topology evidence="1">Multi-pass membrane protein</topology>
    </subcellularLocation>
</comment>
<evidence type="ECO:0000256" key="4">
    <source>
        <dbReference type="ARBA" id="ARBA00023136"/>
    </source>
</evidence>